<evidence type="ECO:0000313" key="2">
    <source>
        <dbReference type="Proteomes" id="UP001165378"/>
    </source>
</evidence>
<proteinExistence type="predicted"/>
<dbReference type="Proteomes" id="UP001165378">
    <property type="component" value="Unassembled WGS sequence"/>
</dbReference>
<dbReference type="RefSeq" id="WP_235052786.1">
    <property type="nucleotide sequence ID" value="NZ_JAKFHA010000007.1"/>
</dbReference>
<reference evidence="1" key="1">
    <citation type="submission" date="2022-01" db="EMBL/GenBank/DDBJ databases">
        <title>Genome-Based Taxonomic Classification of the Phylum Actinobacteria.</title>
        <authorList>
            <person name="Gao Y."/>
        </authorList>
    </citation>
    <scope>NUCLEOTIDE SEQUENCE</scope>
    <source>
        <strain evidence="1">KLBMP 8922</strain>
    </source>
</reference>
<dbReference type="EMBL" id="JAKFHA010000007">
    <property type="protein sequence ID" value="MCF2528629.1"/>
    <property type="molecule type" value="Genomic_DNA"/>
</dbReference>
<sequence length="77" mass="8301">MAKKKAPKSKAGKFIGLGMQVFGAIGVMKQIKEAKGKHDKLEMTDAIISAAAVITGFALLIRSLREEQDELTEIEGL</sequence>
<organism evidence="1 2">
    <name type="scientific">Yinghuangia soli</name>
    <dbReference type="NCBI Taxonomy" id="2908204"/>
    <lineage>
        <taxon>Bacteria</taxon>
        <taxon>Bacillati</taxon>
        <taxon>Actinomycetota</taxon>
        <taxon>Actinomycetes</taxon>
        <taxon>Kitasatosporales</taxon>
        <taxon>Streptomycetaceae</taxon>
        <taxon>Yinghuangia</taxon>
    </lineage>
</organism>
<gene>
    <name evidence="1" type="ORF">LZ495_15585</name>
</gene>
<name>A0AA41U423_9ACTN</name>
<dbReference type="AlphaFoldDB" id="A0AA41U423"/>
<protein>
    <submittedName>
        <fullName evidence="1">Uncharacterized protein</fullName>
    </submittedName>
</protein>
<comment type="caution">
    <text evidence="1">The sequence shown here is derived from an EMBL/GenBank/DDBJ whole genome shotgun (WGS) entry which is preliminary data.</text>
</comment>
<accession>A0AA41U423</accession>
<keyword evidence="2" id="KW-1185">Reference proteome</keyword>
<evidence type="ECO:0000313" key="1">
    <source>
        <dbReference type="EMBL" id="MCF2528629.1"/>
    </source>
</evidence>